<dbReference type="PANTHER" id="PTHR43671:SF13">
    <property type="entry name" value="SERINE_THREONINE-PROTEIN KINASE NEK2"/>
    <property type="match status" value="1"/>
</dbReference>
<dbReference type="Proteomes" id="UP000028547">
    <property type="component" value="Unassembled WGS sequence"/>
</dbReference>
<accession>A0A084SQ87</accession>
<evidence type="ECO:0000256" key="3">
    <source>
        <dbReference type="ARBA" id="ARBA00012513"/>
    </source>
</evidence>
<evidence type="ECO:0000313" key="11">
    <source>
        <dbReference type="EMBL" id="KFA90622.1"/>
    </source>
</evidence>
<dbReference type="SUPFAM" id="SSF52540">
    <property type="entry name" value="P-loop containing nucleoside triphosphate hydrolases"/>
    <property type="match status" value="1"/>
</dbReference>
<protein>
    <recommendedName>
        <fullName evidence="3">non-specific serine/threonine protein kinase</fullName>
        <ecNumber evidence="3">2.7.11.1</ecNumber>
    </recommendedName>
</protein>
<dbReference type="Pfam" id="PF13191">
    <property type="entry name" value="AAA_16"/>
    <property type="match status" value="1"/>
</dbReference>
<evidence type="ECO:0000259" key="10">
    <source>
        <dbReference type="PROSITE" id="PS50011"/>
    </source>
</evidence>
<dbReference type="Gene3D" id="1.10.510.10">
    <property type="entry name" value="Transferase(Phosphotransferase) domain 1"/>
    <property type="match status" value="2"/>
</dbReference>
<comment type="similarity">
    <text evidence="2">Belongs to the protein kinase superfamily. NEK Ser/Thr protein kinase family. NIMA subfamily.</text>
</comment>
<dbReference type="InterPro" id="IPR011009">
    <property type="entry name" value="Kinase-like_dom_sf"/>
</dbReference>
<dbReference type="AlphaFoldDB" id="A0A084SQ87"/>
<keyword evidence="4" id="KW-0808">Transferase</keyword>
<dbReference type="PROSITE" id="PS50011">
    <property type="entry name" value="PROTEIN_KINASE_DOM"/>
    <property type="match status" value="1"/>
</dbReference>
<keyword evidence="7 8" id="KW-0067">ATP-binding</keyword>
<sequence length="1278" mass="139913">MRIAAQQGFEGNERFEVRRTLGVGGFGIVCEALDRRTGSVVALKTLHKASPGSLYRFKQEFRLLTELVHPNLVTLYELFSEGSTWFFTMELIEGHAFLDYLRLKPSEESAEPSNPDELTATSPQRHPNQGTGASHSTPDELTATSLNATTGSQAPVLPAAPTRIVDAERLRQVFRELVQGLRALHASGLIHRDLKPSNVRVTPQGRVVILDFGLAKPLMYPSASMGSPEPLAGSPPYMAPEQWDLQPSTEATDWYSVGVMLYECLTGQRPFSGNMQEMRQTQRRGATPISRFVVDPPADLVSLCEDLLREDPTARPSGAEVMRRLGGRDATEAPPPTAREPRLVGREKELATLRVAASRGAAGETMLARVHGLAGLGKSALLEAFARELRREEHALVVSGRCYERESVPYKALDSLMDSLSRVISQFPRELIPEHFQALARLFPVLRLNEDPLSEEHAEPLPEDPLQARALAVRVLKELLRRMASHRPLVLLLDDLQWGDLDSARFLAELLSPPSAPPLLLVLSYRSDEAANSPCLEALRQLLEPLSWTVAPVEVALPPLSPEDSARLALERLGVEDPAARAQAERIAREAGGSPLLAEEFVRYVTSNGERATSGELSLGRVVDARVQHLPEGARQLLELLAVAGHPLEQTLALDAARPSKATLSSLALLRSSHLLRTRATPGGVDLEVSHDRIRERLVETLQAPAIQGHHRRLADVLEAQPQPDPERLALHLHGAGELVRAALHALTAAERAREALAFARAAELYGFALEWSQGTQVSSLPPRRELERARAEALALAGRGTEAAPLFLRLAEDAPAHEWLELQCRAIEHYMVGGRIDDGTALLGPVLERLGLSYPRSTALALLEVVWLLARLKLRGIEFTERPESEVPPLQLQRIDLLWALARSLLNVEPTRGLLFLLRGLLLALEAGEPQRVARPLIAFGGTWLFQGSPGALESGTRDLERGVALARRLNSPELLGLADIFRGVRSLTVGRWADALAQAEAGLERMRESRRDTLWEGGMARAMAMLALDLTHRMTELREHGSDWYRVAVEQGDAYSQVTALLGTGMGLLATGDAEGTCQRMRELTASWPRTGTIQHISVFLVEAWADLYQGQHARAWQRITQMWPKVKSAQFLRALIGRMRMYTVRACGALAHAEHDTSAREKLLASAEKDAEFISRQGRSDCVPMSHLLRAGIAHLRGDPAGARSHLSSAIQGFEAAGMAVHTAIARHHLGGLIGGDEGRSLIEAAHAVMTSHGIAEPARWAATFAPGFSTPGAR</sequence>
<dbReference type="GO" id="GO:0005524">
    <property type="term" value="F:ATP binding"/>
    <property type="evidence" value="ECO:0007669"/>
    <property type="project" value="UniProtKB-UniRule"/>
</dbReference>
<evidence type="ECO:0000313" key="12">
    <source>
        <dbReference type="Proteomes" id="UP000028547"/>
    </source>
</evidence>
<dbReference type="Pfam" id="PF07714">
    <property type="entry name" value="PK_Tyr_Ser-Thr"/>
    <property type="match status" value="1"/>
</dbReference>
<proteinExistence type="inferred from homology"/>
<organism evidence="11 12">
    <name type="scientific">Archangium violaceum Cb vi76</name>
    <dbReference type="NCBI Taxonomy" id="1406225"/>
    <lineage>
        <taxon>Bacteria</taxon>
        <taxon>Pseudomonadati</taxon>
        <taxon>Myxococcota</taxon>
        <taxon>Myxococcia</taxon>
        <taxon>Myxococcales</taxon>
        <taxon>Cystobacterineae</taxon>
        <taxon>Archangiaceae</taxon>
        <taxon>Archangium</taxon>
    </lineage>
</organism>
<dbReference type="InterPro" id="IPR000719">
    <property type="entry name" value="Prot_kinase_dom"/>
</dbReference>
<evidence type="ECO:0000256" key="5">
    <source>
        <dbReference type="ARBA" id="ARBA00022741"/>
    </source>
</evidence>
<reference evidence="11 12" key="1">
    <citation type="submission" date="2014-07" db="EMBL/GenBank/DDBJ databases">
        <title>Draft Genome Sequence of Gephyronic Acid Producer, Cystobacter violaceus Strain Cb vi76.</title>
        <authorList>
            <person name="Stevens D.C."/>
            <person name="Young J."/>
            <person name="Carmichael R."/>
            <person name="Tan J."/>
            <person name="Taylor R.E."/>
        </authorList>
    </citation>
    <scope>NUCLEOTIDE SEQUENCE [LARGE SCALE GENOMIC DNA]</scope>
    <source>
        <strain evidence="11 12">Cb vi76</strain>
    </source>
</reference>
<evidence type="ECO:0000256" key="8">
    <source>
        <dbReference type="PROSITE-ProRule" id="PRU10141"/>
    </source>
</evidence>
<feature type="compositionally biased region" description="Polar residues" evidence="9">
    <location>
        <begin position="119"/>
        <end position="136"/>
    </location>
</feature>
<evidence type="ECO:0000256" key="1">
    <source>
        <dbReference type="ARBA" id="ARBA00008171"/>
    </source>
</evidence>
<gene>
    <name evidence="11" type="ORF">Q664_27565</name>
</gene>
<comment type="caution">
    <text evidence="11">The sequence shown here is derived from an EMBL/GenBank/DDBJ whole genome shotgun (WGS) entry which is preliminary data.</text>
</comment>
<dbReference type="SUPFAM" id="SSF56112">
    <property type="entry name" value="Protein kinase-like (PK-like)"/>
    <property type="match status" value="1"/>
</dbReference>
<feature type="binding site" evidence="8">
    <location>
        <position position="44"/>
    </location>
    <ligand>
        <name>ATP</name>
        <dbReference type="ChEBI" id="CHEBI:30616"/>
    </ligand>
</feature>
<dbReference type="GO" id="GO:0004674">
    <property type="term" value="F:protein serine/threonine kinase activity"/>
    <property type="evidence" value="ECO:0007669"/>
    <property type="project" value="UniProtKB-EC"/>
</dbReference>
<evidence type="ECO:0000256" key="7">
    <source>
        <dbReference type="ARBA" id="ARBA00022840"/>
    </source>
</evidence>
<evidence type="ECO:0000256" key="4">
    <source>
        <dbReference type="ARBA" id="ARBA00022679"/>
    </source>
</evidence>
<comment type="similarity">
    <text evidence="1">Belongs to the protein kinase superfamily. TKL Ser/Thr protein kinase family. ROCO subfamily.</text>
</comment>
<evidence type="ECO:0000256" key="2">
    <source>
        <dbReference type="ARBA" id="ARBA00010886"/>
    </source>
</evidence>
<dbReference type="InterPro" id="IPR050660">
    <property type="entry name" value="NEK_Ser/Thr_kinase"/>
</dbReference>
<dbReference type="SMART" id="SM00220">
    <property type="entry name" value="S_TKc"/>
    <property type="match status" value="1"/>
</dbReference>
<dbReference type="InterPro" id="IPR017441">
    <property type="entry name" value="Protein_kinase_ATP_BS"/>
</dbReference>
<dbReference type="Gene3D" id="3.40.50.300">
    <property type="entry name" value="P-loop containing nucleotide triphosphate hydrolases"/>
    <property type="match status" value="1"/>
</dbReference>
<evidence type="ECO:0000256" key="9">
    <source>
        <dbReference type="SAM" id="MobiDB-lite"/>
    </source>
</evidence>
<feature type="domain" description="Protein kinase" evidence="10">
    <location>
        <begin position="15"/>
        <end position="343"/>
    </location>
</feature>
<keyword evidence="6" id="KW-0418">Kinase</keyword>
<name>A0A084SQ87_9BACT</name>
<dbReference type="InterPro" id="IPR001245">
    <property type="entry name" value="Ser-Thr/Tyr_kinase_cat_dom"/>
</dbReference>
<dbReference type="RefSeq" id="WP_043401817.1">
    <property type="nucleotide sequence ID" value="NZ_JPMI01000201.1"/>
</dbReference>
<evidence type="ECO:0000256" key="6">
    <source>
        <dbReference type="ARBA" id="ARBA00022777"/>
    </source>
</evidence>
<dbReference type="CDD" id="cd14014">
    <property type="entry name" value="STKc_PknB_like"/>
    <property type="match status" value="1"/>
</dbReference>
<dbReference type="EC" id="2.7.11.1" evidence="3"/>
<dbReference type="PANTHER" id="PTHR43671">
    <property type="entry name" value="SERINE/THREONINE-PROTEIN KINASE NEK"/>
    <property type="match status" value="1"/>
</dbReference>
<dbReference type="InterPro" id="IPR041664">
    <property type="entry name" value="AAA_16"/>
</dbReference>
<dbReference type="EMBL" id="JPMI01000201">
    <property type="protein sequence ID" value="KFA90622.1"/>
    <property type="molecule type" value="Genomic_DNA"/>
</dbReference>
<dbReference type="PROSITE" id="PS00107">
    <property type="entry name" value="PROTEIN_KINASE_ATP"/>
    <property type="match status" value="1"/>
</dbReference>
<dbReference type="InterPro" id="IPR027417">
    <property type="entry name" value="P-loop_NTPase"/>
</dbReference>
<feature type="region of interest" description="Disordered" evidence="9">
    <location>
        <begin position="108"/>
        <end position="141"/>
    </location>
</feature>
<keyword evidence="5 8" id="KW-0547">Nucleotide-binding</keyword>